<proteinExistence type="predicted"/>
<name>A0ABS1DUY3_RUBGE</name>
<reference evidence="1" key="1">
    <citation type="submission" date="2017-08" db="EMBL/GenBank/DDBJ databases">
        <authorList>
            <person name="Imhoff J.F."/>
            <person name="Rahn T."/>
            <person name="Kuenzel S."/>
            <person name="Neulinger S.C."/>
        </authorList>
    </citation>
    <scope>NUCLEOTIDE SEQUENCE</scope>
    <source>
        <strain evidence="1">IM 151</strain>
    </source>
</reference>
<gene>
    <name evidence="1" type="ORF">CKO43_11870</name>
</gene>
<dbReference type="InterPro" id="IPR001345">
    <property type="entry name" value="PG/BPGM_mutase_AS"/>
</dbReference>
<dbReference type="SUPFAM" id="SSF53254">
    <property type="entry name" value="Phosphoglycerate mutase-like"/>
    <property type="match status" value="1"/>
</dbReference>
<reference evidence="1" key="2">
    <citation type="journal article" date="2020" name="Microorganisms">
        <title>Osmotic Adaptation and Compatible Solute Biosynthesis of Phototrophic Bacteria as Revealed from Genome Analyses.</title>
        <authorList>
            <person name="Imhoff J.F."/>
            <person name="Rahn T."/>
            <person name="Kunzel S."/>
            <person name="Keller A."/>
            <person name="Neulinger S.C."/>
        </authorList>
    </citation>
    <scope>NUCLEOTIDE SEQUENCE</scope>
    <source>
        <strain evidence="1">IM 151</strain>
    </source>
</reference>
<comment type="caution">
    <text evidence="1">The sequence shown here is derived from an EMBL/GenBank/DDBJ whole genome shotgun (WGS) entry which is preliminary data.</text>
</comment>
<organism evidence="1 2">
    <name type="scientific">Rubrivivax gelatinosus</name>
    <name type="common">Rhodocyclus gelatinosus</name>
    <name type="synonym">Rhodopseudomonas gelatinosa</name>
    <dbReference type="NCBI Taxonomy" id="28068"/>
    <lineage>
        <taxon>Bacteria</taxon>
        <taxon>Pseudomonadati</taxon>
        <taxon>Pseudomonadota</taxon>
        <taxon>Betaproteobacteria</taxon>
        <taxon>Burkholderiales</taxon>
        <taxon>Sphaerotilaceae</taxon>
        <taxon>Rubrivivax</taxon>
    </lineage>
</organism>
<evidence type="ECO:0000313" key="1">
    <source>
        <dbReference type="EMBL" id="MBK1713474.1"/>
    </source>
</evidence>
<protein>
    <submittedName>
        <fullName evidence="1">Histidine phosphatase family protein</fullName>
    </submittedName>
</protein>
<evidence type="ECO:0000313" key="2">
    <source>
        <dbReference type="Proteomes" id="UP001041814"/>
    </source>
</evidence>
<dbReference type="Pfam" id="PF00300">
    <property type="entry name" value="His_Phos_1"/>
    <property type="match status" value="1"/>
</dbReference>
<dbReference type="PROSITE" id="PS00175">
    <property type="entry name" value="PG_MUTASE"/>
    <property type="match status" value="1"/>
</dbReference>
<dbReference type="InterPro" id="IPR013078">
    <property type="entry name" value="His_Pase_superF_clade-1"/>
</dbReference>
<dbReference type="SMART" id="SM00855">
    <property type="entry name" value="PGAM"/>
    <property type="match status" value="1"/>
</dbReference>
<dbReference type="InterPro" id="IPR029033">
    <property type="entry name" value="His_PPase_superfam"/>
</dbReference>
<dbReference type="PANTHER" id="PTHR48100">
    <property type="entry name" value="BROAD-SPECIFICITY PHOSPHATASE YOR283W-RELATED"/>
    <property type="match status" value="1"/>
</dbReference>
<dbReference type="InterPro" id="IPR050275">
    <property type="entry name" value="PGM_Phosphatase"/>
</dbReference>
<dbReference type="RefSeq" id="WP_200230111.1">
    <property type="nucleotide sequence ID" value="NZ_NRRT01000042.1"/>
</dbReference>
<dbReference type="Gene3D" id="3.40.50.1240">
    <property type="entry name" value="Phosphoglycerate mutase-like"/>
    <property type="match status" value="1"/>
</dbReference>
<dbReference type="PANTHER" id="PTHR48100:SF62">
    <property type="entry name" value="GLUCOSYL-3-PHOSPHOGLYCERATE PHOSPHATASE"/>
    <property type="match status" value="1"/>
</dbReference>
<dbReference type="Proteomes" id="UP001041814">
    <property type="component" value="Unassembled WGS sequence"/>
</dbReference>
<accession>A0ABS1DUY3</accession>
<dbReference type="EMBL" id="NRRU01000039">
    <property type="protein sequence ID" value="MBK1713474.1"/>
    <property type="molecule type" value="Genomic_DNA"/>
</dbReference>
<dbReference type="CDD" id="cd07067">
    <property type="entry name" value="HP_PGM_like"/>
    <property type="match status" value="1"/>
</dbReference>
<sequence length="212" mass="22915">MNEATRLVVLRHGETDWNVGQRIQGQLDIGLNAHGRWQAGRAAQALADEGLQAIYSSDLARAADTAAALGAVTGLAVRPEPGLRERAFGCFEGLSFAEIQQRWPEQAQRWRRRDPDWGADGGERLTDFYRRVVDTVLALAARHPGQALALVAHGGVLDCLYRAATRIALDAPRSWTLGNASINRLLHADGALVLVGWNDAGHLEGGRDDPGA</sequence>
<keyword evidence="2" id="KW-1185">Reference proteome</keyword>